<organism evidence="3 4">
    <name type="scientific">Mycolicibacterium fortuitum</name>
    <name type="common">Mycobacterium fortuitum</name>
    <dbReference type="NCBI Taxonomy" id="1766"/>
    <lineage>
        <taxon>Bacteria</taxon>
        <taxon>Bacillati</taxon>
        <taxon>Actinomycetota</taxon>
        <taxon>Actinomycetes</taxon>
        <taxon>Mycobacteriales</taxon>
        <taxon>Mycobacteriaceae</taxon>
        <taxon>Mycolicibacterium</taxon>
    </lineage>
</organism>
<dbReference type="EMBL" id="UGQY01000006">
    <property type="protein sequence ID" value="SUA31676.1"/>
    <property type="molecule type" value="Genomic_DNA"/>
</dbReference>
<evidence type="ECO:0000256" key="1">
    <source>
        <dbReference type="SAM" id="MobiDB-lite"/>
    </source>
</evidence>
<sequence>MSYPNQYSPWQQPRSELYPPVPPFPPNPNGYGYSPSIAPTASYPPAQQYQHHGIQQVPPYYLPPAAPGHEGDNSNSGFWRFLEALMFLFLGRSARSFGGTPRARVTNLMVIVGVVIGVVAIVVAGSVLMR</sequence>
<dbReference type="AlphaFoldDB" id="A0A378WEL5"/>
<evidence type="ECO:0000313" key="4">
    <source>
        <dbReference type="Proteomes" id="UP000255389"/>
    </source>
</evidence>
<evidence type="ECO:0000313" key="3">
    <source>
        <dbReference type="EMBL" id="SUA31676.1"/>
    </source>
</evidence>
<feature type="transmembrane region" description="Helical" evidence="2">
    <location>
        <begin position="106"/>
        <end position="129"/>
    </location>
</feature>
<feature type="region of interest" description="Disordered" evidence="1">
    <location>
        <begin position="1"/>
        <end position="36"/>
    </location>
</feature>
<gene>
    <name evidence="3" type="ORF">NCTC1542_07031</name>
</gene>
<name>A0A378WEL5_MYCFO</name>
<keyword evidence="2" id="KW-0812">Transmembrane</keyword>
<evidence type="ECO:0000256" key="2">
    <source>
        <dbReference type="SAM" id="Phobius"/>
    </source>
</evidence>
<feature type="compositionally biased region" description="Pro residues" evidence="1">
    <location>
        <begin position="19"/>
        <end position="28"/>
    </location>
</feature>
<keyword evidence="2" id="KW-1133">Transmembrane helix</keyword>
<proteinExistence type="predicted"/>
<accession>A0A378WEL5</accession>
<keyword evidence="2" id="KW-0472">Membrane</keyword>
<protein>
    <submittedName>
        <fullName evidence="3">Uncharacterized protein</fullName>
    </submittedName>
</protein>
<dbReference type="Proteomes" id="UP000255389">
    <property type="component" value="Unassembled WGS sequence"/>
</dbReference>
<reference evidence="3 4" key="1">
    <citation type="submission" date="2018-06" db="EMBL/GenBank/DDBJ databases">
        <authorList>
            <consortium name="Pathogen Informatics"/>
            <person name="Doyle S."/>
        </authorList>
    </citation>
    <scope>NUCLEOTIDE SEQUENCE [LARGE SCALE GENOMIC DNA]</scope>
    <source>
        <strain evidence="3 4">NCTC1542</strain>
    </source>
</reference>
<feature type="compositionally biased region" description="Polar residues" evidence="1">
    <location>
        <begin position="1"/>
        <end position="14"/>
    </location>
</feature>